<dbReference type="Proteomes" id="UP000054821">
    <property type="component" value="Unassembled WGS sequence"/>
</dbReference>
<comment type="caution">
    <text evidence="2">The sequence shown here is derived from an EMBL/GenBank/DDBJ whole genome shotgun (WGS) entry which is preliminary data.</text>
</comment>
<gene>
    <name evidence="2" type="ORF">TGAM01_v207892</name>
</gene>
<dbReference type="PANTHER" id="PTHR37540">
    <property type="entry name" value="TRANSCRIPTION FACTOR (ACR-2), PUTATIVE-RELATED-RELATED"/>
    <property type="match status" value="1"/>
</dbReference>
<reference evidence="2 3" key="1">
    <citation type="journal article" date="2016" name="Genome Announc.">
        <title>Draft Whole-Genome Sequence of Trichoderma gamsii T6085, a Promising Biocontrol Agent of Fusarium Head Blight on Wheat.</title>
        <authorList>
            <person name="Baroncelli R."/>
            <person name="Zapparata A."/>
            <person name="Piaggeschi G."/>
            <person name="Sarrocco S."/>
            <person name="Vannacci G."/>
        </authorList>
    </citation>
    <scope>NUCLEOTIDE SEQUENCE [LARGE SCALE GENOMIC DNA]</scope>
    <source>
        <strain evidence="2 3">T6085</strain>
    </source>
</reference>
<dbReference type="EMBL" id="JPDN02000030">
    <property type="protein sequence ID" value="PON23365.1"/>
    <property type="molecule type" value="Genomic_DNA"/>
</dbReference>
<dbReference type="AlphaFoldDB" id="A0A2P4ZGE3"/>
<feature type="region of interest" description="Disordered" evidence="1">
    <location>
        <begin position="1"/>
        <end position="39"/>
    </location>
</feature>
<dbReference type="PANTHER" id="PTHR37540:SF5">
    <property type="entry name" value="TRANSCRIPTION FACTOR DOMAIN-CONTAINING PROTEIN"/>
    <property type="match status" value="1"/>
</dbReference>
<feature type="compositionally biased region" description="Polar residues" evidence="1">
    <location>
        <begin position="235"/>
        <end position="247"/>
    </location>
</feature>
<feature type="compositionally biased region" description="Basic and acidic residues" evidence="1">
    <location>
        <begin position="1"/>
        <end position="33"/>
    </location>
</feature>
<proteinExistence type="predicted"/>
<organism evidence="2 3">
    <name type="scientific">Trichoderma gamsii</name>
    <dbReference type="NCBI Taxonomy" id="398673"/>
    <lineage>
        <taxon>Eukaryota</taxon>
        <taxon>Fungi</taxon>
        <taxon>Dikarya</taxon>
        <taxon>Ascomycota</taxon>
        <taxon>Pezizomycotina</taxon>
        <taxon>Sordariomycetes</taxon>
        <taxon>Hypocreomycetidae</taxon>
        <taxon>Hypocreales</taxon>
        <taxon>Hypocreaceae</taxon>
        <taxon>Trichoderma</taxon>
    </lineage>
</organism>
<evidence type="ECO:0000256" key="1">
    <source>
        <dbReference type="SAM" id="MobiDB-lite"/>
    </source>
</evidence>
<name>A0A2P4ZGE3_9HYPO</name>
<feature type="region of interest" description="Disordered" evidence="1">
    <location>
        <begin position="230"/>
        <end position="254"/>
    </location>
</feature>
<evidence type="ECO:0000313" key="3">
    <source>
        <dbReference type="Proteomes" id="UP000054821"/>
    </source>
</evidence>
<sequence length="440" mass="49021">MHVMDRVVMKRQARKEEPGHRRDHTAESRRENRPPSIEQYVGHDDLRPMVGLDDMFRLSGFSIEVNTQRKILLHQFLNYTSKSLCTVTAETGWLKYAIEDSALFNSTLYHWAFLNYDFLPASFQSQQSLIALKAAAIRTLASQFQRATPDMGSDPATFSDATIATVACLANANFLCGDVEEAKVHFQGLRGMVRSRKGVLNLGFQGLASRIVRWTDSCHAQLSNMALSFDEESSSSEATHPPSTLPHSQGLDDQPSRWVMMDEIRSMSKELVTTPKHLMAPDRRAALGFRLLASDRSILKQIHGKNNSSLLALLARGALLLSHVILRGSPRSSRITRTLVGQLKEALISVYTSEGDIFSDHPITLIWLLLVGMLASGGDNFQDAWFRLCLEKACGSDAGLSWENVQALTETPNTISPQPFCWMLEDLALDLSCIHTSILC</sequence>
<dbReference type="GeneID" id="36347727"/>
<protein>
    <recommendedName>
        <fullName evidence="4">Transcription factor domain-containing protein</fullName>
    </recommendedName>
</protein>
<dbReference type="RefSeq" id="XP_024405093.1">
    <property type="nucleotide sequence ID" value="XM_024550198.1"/>
</dbReference>
<evidence type="ECO:0000313" key="2">
    <source>
        <dbReference type="EMBL" id="PON23365.1"/>
    </source>
</evidence>
<accession>A0A2P4ZGE3</accession>
<keyword evidence="3" id="KW-1185">Reference proteome</keyword>
<evidence type="ECO:0008006" key="4">
    <source>
        <dbReference type="Google" id="ProtNLM"/>
    </source>
</evidence>